<dbReference type="SUPFAM" id="SSF53474">
    <property type="entry name" value="alpha/beta-Hydrolases"/>
    <property type="match status" value="1"/>
</dbReference>
<dbReference type="Pfam" id="PF00561">
    <property type="entry name" value="Abhydrolase_1"/>
    <property type="match status" value="1"/>
</dbReference>
<dbReference type="GO" id="GO:0016020">
    <property type="term" value="C:membrane"/>
    <property type="evidence" value="ECO:0007669"/>
    <property type="project" value="TreeGrafter"/>
</dbReference>
<sequence>MSRIQVEEGVELFVQDWGSGTPIVFIHGWPLSHRMFEYQYIQLPREGIRCIGIDLRGYGRSSKPWSEYDFDMFADDLKRILDELDVDDVTLAGFSMGGGVVTRYMSRHNEEHVAKLALLGAASPVLAKKPDFPEGVDEAAFMDLAEGCYEDRAKISSDFADSMFHSAPSPELKDWLQNMSMESSPQAMADSIEAVGEMDLRSDLADISVPTLICHGVHDQACPFDLTAEKLHNGIENTELVSFEESSHALFYEEKEKLNQELTEFSK</sequence>
<dbReference type="PANTHER" id="PTHR43798">
    <property type="entry name" value="MONOACYLGLYCEROL LIPASE"/>
    <property type="match status" value="1"/>
</dbReference>
<evidence type="ECO:0000313" key="3">
    <source>
        <dbReference type="EMBL" id="SFT00026.1"/>
    </source>
</evidence>
<evidence type="ECO:0000256" key="1">
    <source>
        <dbReference type="ARBA" id="ARBA00022801"/>
    </source>
</evidence>
<name>A0A1I6UEX6_9EURY</name>
<keyword evidence="4" id="KW-1185">Reference proteome</keyword>
<dbReference type="Gene3D" id="3.40.50.1820">
    <property type="entry name" value="alpha/beta hydrolase"/>
    <property type="match status" value="1"/>
</dbReference>
<dbReference type="PRINTS" id="PR00412">
    <property type="entry name" value="EPOXHYDRLASE"/>
</dbReference>
<evidence type="ECO:0000313" key="4">
    <source>
        <dbReference type="Proteomes" id="UP000199199"/>
    </source>
</evidence>
<dbReference type="InterPro" id="IPR000073">
    <property type="entry name" value="AB_hydrolase_1"/>
</dbReference>
<dbReference type="InterPro" id="IPR000639">
    <property type="entry name" value="Epox_hydrolase-like"/>
</dbReference>
<dbReference type="PANTHER" id="PTHR43798:SF31">
    <property type="entry name" value="AB HYDROLASE SUPERFAMILY PROTEIN YCLE"/>
    <property type="match status" value="1"/>
</dbReference>
<keyword evidence="1" id="KW-0378">Hydrolase</keyword>
<dbReference type="PRINTS" id="PR00111">
    <property type="entry name" value="ABHYDROLASE"/>
</dbReference>
<proteinExistence type="predicted"/>
<dbReference type="OrthoDB" id="111592at2157"/>
<organism evidence="3 4">
    <name type="scientific">Halostagnicola kamekurae</name>
    <dbReference type="NCBI Taxonomy" id="619731"/>
    <lineage>
        <taxon>Archaea</taxon>
        <taxon>Methanobacteriati</taxon>
        <taxon>Methanobacteriota</taxon>
        <taxon>Stenosarchaea group</taxon>
        <taxon>Halobacteria</taxon>
        <taxon>Halobacteriales</taxon>
        <taxon>Natrialbaceae</taxon>
        <taxon>Halostagnicola</taxon>
    </lineage>
</organism>
<accession>A0A1I6UEX6</accession>
<dbReference type="InterPro" id="IPR029058">
    <property type="entry name" value="AB_hydrolase_fold"/>
</dbReference>
<gene>
    <name evidence="3" type="ORF">SAMN04488556_3811</name>
</gene>
<protein>
    <submittedName>
        <fullName evidence="3">Pimeloyl-ACP methyl ester carboxylesterase</fullName>
    </submittedName>
</protein>
<feature type="domain" description="AB hydrolase-1" evidence="2">
    <location>
        <begin position="22"/>
        <end position="254"/>
    </location>
</feature>
<dbReference type="InterPro" id="IPR050266">
    <property type="entry name" value="AB_hydrolase_sf"/>
</dbReference>
<dbReference type="Proteomes" id="UP000199199">
    <property type="component" value="Unassembled WGS sequence"/>
</dbReference>
<dbReference type="RefSeq" id="WP_092906965.1">
    <property type="nucleotide sequence ID" value="NZ_FOZS01000004.1"/>
</dbReference>
<dbReference type="GO" id="GO:0016787">
    <property type="term" value="F:hydrolase activity"/>
    <property type="evidence" value="ECO:0007669"/>
    <property type="project" value="UniProtKB-KW"/>
</dbReference>
<dbReference type="AlphaFoldDB" id="A0A1I6UEX6"/>
<dbReference type="EMBL" id="FOZS01000004">
    <property type="protein sequence ID" value="SFT00026.1"/>
    <property type="molecule type" value="Genomic_DNA"/>
</dbReference>
<reference evidence="4" key="1">
    <citation type="submission" date="2016-10" db="EMBL/GenBank/DDBJ databases">
        <authorList>
            <person name="Varghese N."/>
            <person name="Submissions S."/>
        </authorList>
    </citation>
    <scope>NUCLEOTIDE SEQUENCE [LARGE SCALE GENOMIC DNA]</scope>
    <source>
        <strain evidence="4">DSM 22427</strain>
    </source>
</reference>
<evidence type="ECO:0000259" key="2">
    <source>
        <dbReference type="Pfam" id="PF00561"/>
    </source>
</evidence>